<feature type="region of interest" description="Disordered" evidence="7">
    <location>
        <begin position="149"/>
        <end position="192"/>
    </location>
</feature>
<evidence type="ECO:0000313" key="9">
    <source>
        <dbReference type="Proteomes" id="UP000492821"/>
    </source>
</evidence>
<dbReference type="Proteomes" id="UP000492821">
    <property type="component" value="Unassembled WGS sequence"/>
</dbReference>
<evidence type="ECO:0000256" key="4">
    <source>
        <dbReference type="ARBA" id="ARBA00023242"/>
    </source>
</evidence>
<comment type="subcellular location">
    <subcellularLocation>
        <location evidence="1">Nucleus</location>
    </subcellularLocation>
</comment>
<dbReference type="CDD" id="cd22905">
    <property type="entry name" value="HFD_Dr1"/>
    <property type="match status" value="1"/>
</dbReference>
<dbReference type="Gene3D" id="1.10.20.10">
    <property type="entry name" value="Histone, subunit A"/>
    <property type="match status" value="1"/>
</dbReference>
<dbReference type="GO" id="GO:0046982">
    <property type="term" value="F:protein heterodimerization activity"/>
    <property type="evidence" value="ECO:0007669"/>
    <property type="project" value="InterPro"/>
</dbReference>
<protein>
    <recommendedName>
        <fullName evidence="3">Protein Dr1</fullName>
    </recommendedName>
    <alternativeName>
        <fullName evidence="6">Down-regulator of transcription 1</fullName>
    </alternativeName>
    <alternativeName>
        <fullName evidence="5">Negative cofactor 2-beta</fullName>
    </alternativeName>
</protein>
<evidence type="ECO:0000256" key="1">
    <source>
        <dbReference type="ARBA" id="ARBA00004123"/>
    </source>
</evidence>
<organism evidence="9 10">
    <name type="scientific">Panagrellus redivivus</name>
    <name type="common">Microworm</name>
    <dbReference type="NCBI Taxonomy" id="6233"/>
    <lineage>
        <taxon>Eukaryota</taxon>
        <taxon>Metazoa</taxon>
        <taxon>Ecdysozoa</taxon>
        <taxon>Nematoda</taxon>
        <taxon>Chromadorea</taxon>
        <taxon>Rhabditida</taxon>
        <taxon>Tylenchina</taxon>
        <taxon>Panagrolaimomorpha</taxon>
        <taxon>Panagrolaimoidea</taxon>
        <taxon>Panagrolaimidae</taxon>
        <taxon>Panagrellus</taxon>
    </lineage>
</organism>
<evidence type="ECO:0000259" key="8">
    <source>
        <dbReference type="Pfam" id="PF00808"/>
    </source>
</evidence>
<dbReference type="AlphaFoldDB" id="A0A7E4V8W3"/>
<dbReference type="Pfam" id="PF00808">
    <property type="entry name" value="CBFD_NFYB_HMF"/>
    <property type="match status" value="1"/>
</dbReference>
<accession>A0A7E4V8W3</accession>
<dbReference type="InterPro" id="IPR009072">
    <property type="entry name" value="Histone-fold"/>
</dbReference>
<dbReference type="SUPFAM" id="SSF47113">
    <property type="entry name" value="Histone-fold"/>
    <property type="match status" value="1"/>
</dbReference>
<evidence type="ECO:0000313" key="10">
    <source>
        <dbReference type="WBParaSite" id="Pan_g17422.t1"/>
    </source>
</evidence>
<feature type="compositionally biased region" description="Low complexity" evidence="7">
    <location>
        <begin position="149"/>
        <end position="170"/>
    </location>
</feature>
<dbReference type="GO" id="GO:0017025">
    <property type="term" value="F:TBP-class protein binding"/>
    <property type="evidence" value="ECO:0007669"/>
    <property type="project" value="TreeGrafter"/>
</dbReference>
<proteinExistence type="inferred from homology"/>
<dbReference type="GO" id="GO:0016251">
    <property type="term" value="F:RNA polymerase II general transcription initiation factor activity"/>
    <property type="evidence" value="ECO:0007669"/>
    <property type="project" value="TreeGrafter"/>
</dbReference>
<dbReference type="InterPro" id="IPR003958">
    <property type="entry name" value="CBFA_NFYB_domain"/>
</dbReference>
<reference evidence="10" key="2">
    <citation type="submission" date="2020-10" db="UniProtKB">
        <authorList>
            <consortium name="WormBaseParasite"/>
        </authorList>
    </citation>
    <scope>IDENTIFICATION</scope>
</reference>
<dbReference type="InterPro" id="IPR042225">
    <property type="entry name" value="Ncb2"/>
</dbReference>
<dbReference type="PANTHER" id="PTHR46138:SF1">
    <property type="entry name" value="PROTEIN DR1"/>
    <property type="match status" value="1"/>
</dbReference>
<keyword evidence="9" id="KW-1185">Reference proteome</keyword>
<evidence type="ECO:0000256" key="3">
    <source>
        <dbReference type="ARBA" id="ARBA00018742"/>
    </source>
</evidence>
<comment type="similarity">
    <text evidence="2">Belongs to the NC2 beta/DR1 family.</text>
</comment>
<keyword evidence="4" id="KW-0539">Nucleus</keyword>
<name>A0A7E4V8W3_PANRE</name>
<feature type="compositionally biased region" description="Acidic residues" evidence="7">
    <location>
        <begin position="183"/>
        <end position="192"/>
    </location>
</feature>
<sequence>MPLENMADDDNDVGLPQKGLNMIIKDALPDIRIANETRDIINQCCVEFIHHISREAQRISSDDQRKTIYHEHVQKALQNLGFTQDYIEAADRVLDECKINAEKRLRRKNSRLDKCGIPEEELLKIQQKLIEDARRQTEQQAAQQAAAMGAASYAGPMPNAMATTPTTPDMDAARQFLASSTLQDDDQEDYDA</sequence>
<evidence type="ECO:0000256" key="6">
    <source>
        <dbReference type="ARBA" id="ARBA00032651"/>
    </source>
</evidence>
<evidence type="ECO:0000256" key="7">
    <source>
        <dbReference type="SAM" id="MobiDB-lite"/>
    </source>
</evidence>
<feature type="domain" description="Transcription factor CBF/NF-Y/archaeal histone" evidence="8">
    <location>
        <begin position="15"/>
        <end position="77"/>
    </location>
</feature>
<dbReference type="WBParaSite" id="Pan_g17422.t1">
    <property type="protein sequence ID" value="Pan_g17422.t1"/>
    <property type="gene ID" value="Pan_g17422"/>
</dbReference>
<dbReference type="GO" id="GO:0051123">
    <property type="term" value="P:RNA polymerase II preinitiation complex assembly"/>
    <property type="evidence" value="ECO:0007669"/>
    <property type="project" value="TreeGrafter"/>
</dbReference>
<dbReference type="PANTHER" id="PTHR46138">
    <property type="entry name" value="PROTEIN DR1"/>
    <property type="match status" value="1"/>
</dbReference>
<evidence type="ECO:0000256" key="2">
    <source>
        <dbReference type="ARBA" id="ARBA00009245"/>
    </source>
</evidence>
<reference evidence="9" key="1">
    <citation type="journal article" date="2013" name="Genetics">
        <title>The draft genome and transcriptome of Panagrellus redivivus are shaped by the harsh demands of a free-living lifestyle.</title>
        <authorList>
            <person name="Srinivasan J."/>
            <person name="Dillman A.R."/>
            <person name="Macchietto M.G."/>
            <person name="Heikkinen L."/>
            <person name="Lakso M."/>
            <person name="Fracchia K.M."/>
            <person name="Antoshechkin I."/>
            <person name="Mortazavi A."/>
            <person name="Wong G."/>
            <person name="Sternberg P.W."/>
        </authorList>
    </citation>
    <scope>NUCLEOTIDE SEQUENCE [LARGE SCALE GENOMIC DNA]</scope>
    <source>
        <strain evidence="9">MT8872</strain>
    </source>
</reference>
<evidence type="ECO:0000256" key="5">
    <source>
        <dbReference type="ARBA" id="ARBA00030451"/>
    </source>
</evidence>
<dbReference type="GO" id="GO:0000122">
    <property type="term" value="P:negative regulation of transcription by RNA polymerase II"/>
    <property type="evidence" value="ECO:0007669"/>
    <property type="project" value="InterPro"/>
</dbReference>
<dbReference type="GO" id="GO:0017054">
    <property type="term" value="C:negative cofactor 2 complex"/>
    <property type="evidence" value="ECO:0007669"/>
    <property type="project" value="InterPro"/>
</dbReference>